<dbReference type="InterPro" id="IPR035996">
    <property type="entry name" value="4pyrrol_Methylase_sf"/>
</dbReference>
<dbReference type="CDD" id="cd11648">
    <property type="entry name" value="RsmI"/>
    <property type="match status" value="1"/>
</dbReference>
<dbReference type="NCBIfam" id="TIGR00096">
    <property type="entry name" value="16S rRNA (cytidine(1402)-2'-O)-methyltransferase"/>
    <property type="match status" value="1"/>
</dbReference>
<proteinExistence type="inferred from homology"/>
<keyword evidence="10" id="KW-1185">Reference proteome</keyword>
<dbReference type="Proteomes" id="UP000199046">
    <property type="component" value="Unassembled WGS sequence"/>
</dbReference>
<evidence type="ECO:0000256" key="5">
    <source>
        <dbReference type="ARBA" id="ARBA00022691"/>
    </source>
</evidence>
<dbReference type="InterPro" id="IPR053910">
    <property type="entry name" value="RsmI_HTH"/>
</dbReference>
<dbReference type="FunFam" id="3.40.1010.10:FF:000007">
    <property type="entry name" value="Ribosomal RNA small subunit methyltransferase I"/>
    <property type="match status" value="1"/>
</dbReference>
<evidence type="ECO:0000256" key="4">
    <source>
        <dbReference type="ARBA" id="ARBA00022679"/>
    </source>
</evidence>
<evidence type="ECO:0000259" key="7">
    <source>
        <dbReference type="Pfam" id="PF00590"/>
    </source>
</evidence>
<sequence>MNSFSKGALYVVATPIGNLDDLSRRAMDTLAQADLIAAEDTRHSVRLLDHIGVRVPLISLHEHNETSRIERIRQALDAGQQVALISDAGTPLISDPGYRLVQALRSADYTIIPVPGPSALIAALSAAGLPTERFLFEGFLPAKGAGRRQRLSDVVDLPVTLVLYESPHRIRQLLEDIETVCGERHVVIARELTKTFETFLQGSARSLLERMADDADQMRGEFVVMLAPPPPKELADSGQVDGDQLLSSLLEEGVGVKQAAGVAARLLGGRKGDWYQRAQTLKDGDVRK</sequence>
<evidence type="ECO:0000259" key="8">
    <source>
        <dbReference type="Pfam" id="PF23016"/>
    </source>
</evidence>
<dbReference type="AlphaFoldDB" id="A0A1I1MDS9"/>
<feature type="domain" description="RsmI HTH" evidence="8">
    <location>
        <begin position="238"/>
        <end position="282"/>
    </location>
</feature>
<dbReference type="PANTHER" id="PTHR46111">
    <property type="entry name" value="RIBOSOMAL RNA SMALL SUBUNIT METHYLTRANSFERASE I"/>
    <property type="match status" value="1"/>
</dbReference>
<dbReference type="Gene3D" id="3.40.1010.10">
    <property type="entry name" value="Cobalt-precorrin-4 Transmethylase, Domain 1"/>
    <property type="match status" value="1"/>
</dbReference>
<dbReference type="HAMAP" id="MF_01877">
    <property type="entry name" value="16SrRNA_methyltr_I"/>
    <property type="match status" value="1"/>
</dbReference>
<dbReference type="SUPFAM" id="SSF53790">
    <property type="entry name" value="Tetrapyrrole methylase"/>
    <property type="match status" value="1"/>
</dbReference>
<comment type="subcellular location">
    <subcellularLocation>
        <location evidence="6">Cytoplasm</location>
    </subcellularLocation>
</comment>
<keyword evidence="3 6" id="KW-0489">Methyltransferase</keyword>
<dbReference type="PIRSF" id="PIRSF005917">
    <property type="entry name" value="MTase_YraL"/>
    <property type="match status" value="1"/>
</dbReference>
<dbReference type="Pfam" id="PF00590">
    <property type="entry name" value="TP_methylase"/>
    <property type="match status" value="1"/>
</dbReference>
<keyword evidence="2 6" id="KW-0698">rRNA processing</keyword>
<dbReference type="RefSeq" id="WP_090135261.1">
    <property type="nucleotide sequence ID" value="NZ_FOLY01000006.1"/>
</dbReference>
<dbReference type="EMBL" id="FOLY01000006">
    <property type="protein sequence ID" value="SFC80813.1"/>
    <property type="molecule type" value="Genomic_DNA"/>
</dbReference>
<dbReference type="GO" id="GO:0070677">
    <property type="term" value="F:rRNA (cytosine-2'-O-)-methyltransferase activity"/>
    <property type="evidence" value="ECO:0007669"/>
    <property type="project" value="UniProtKB-UniRule"/>
</dbReference>
<dbReference type="PROSITE" id="PS01296">
    <property type="entry name" value="RSMI"/>
    <property type="match status" value="1"/>
</dbReference>
<name>A0A1I1MDS9_9GAMM</name>
<dbReference type="InterPro" id="IPR018063">
    <property type="entry name" value="SAM_MeTrfase_RsmI_CS"/>
</dbReference>
<accession>A0A1I1MDS9</accession>
<comment type="function">
    <text evidence="6">Catalyzes the 2'-O-methylation of the ribose of cytidine 1402 (C1402) in 16S rRNA.</text>
</comment>
<organism evidence="9 10">
    <name type="scientific">Kushneria avicenniae</name>
    <dbReference type="NCBI Taxonomy" id="402385"/>
    <lineage>
        <taxon>Bacteria</taxon>
        <taxon>Pseudomonadati</taxon>
        <taxon>Pseudomonadota</taxon>
        <taxon>Gammaproteobacteria</taxon>
        <taxon>Oceanospirillales</taxon>
        <taxon>Halomonadaceae</taxon>
        <taxon>Kushneria</taxon>
    </lineage>
</organism>
<comment type="similarity">
    <text evidence="6">Belongs to the methyltransferase superfamily. RsmI family.</text>
</comment>
<feature type="domain" description="Tetrapyrrole methylase" evidence="7">
    <location>
        <begin position="9"/>
        <end position="207"/>
    </location>
</feature>
<dbReference type="STRING" id="402385.SAMN05421848_2813"/>
<evidence type="ECO:0000256" key="3">
    <source>
        <dbReference type="ARBA" id="ARBA00022603"/>
    </source>
</evidence>
<dbReference type="Gene3D" id="3.30.950.10">
    <property type="entry name" value="Methyltransferase, Cobalt-precorrin-4 Transmethylase, Domain 2"/>
    <property type="match status" value="1"/>
</dbReference>
<evidence type="ECO:0000313" key="10">
    <source>
        <dbReference type="Proteomes" id="UP000199046"/>
    </source>
</evidence>
<dbReference type="InterPro" id="IPR014777">
    <property type="entry name" value="4pyrrole_Mease_sub1"/>
</dbReference>
<dbReference type="InterPro" id="IPR000878">
    <property type="entry name" value="4pyrrol_Mease"/>
</dbReference>
<dbReference type="InterPro" id="IPR008189">
    <property type="entry name" value="rRNA_ssu_MeTfrase_I"/>
</dbReference>
<evidence type="ECO:0000256" key="2">
    <source>
        <dbReference type="ARBA" id="ARBA00022552"/>
    </source>
</evidence>
<dbReference type="EC" id="2.1.1.198" evidence="6"/>
<dbReference type="PANTHER" id="PTHR46111:SF1">
    <property type="entry name" value="RIBOSOMAL RNA SMALL SUBUNIT METHYLTRANSFERASE I"/>
    <property type="match status" value="1"/>
</dbReference>
<keyword evidence="1 6" id="KW-0963">Cytoplasm</keyword>
<reference evidence="10" key="1">
    <citation type="submission" date="2016-10" db="EMBL/GenBank/DDBJ databases">
        <authorList>
            <person name="Varghese N."/>
            <person name="Submissions S."/>
        </authorList>
    </citation>
    <scope>NUCLEOTIDE SEQUENCE [LARGE SCALE GENOMIC DNA]</scope>
    <source>
        <strain evidence="10">DSM 23439</strain>
    </source>
</reference>
<evidence type="ECO:0000313" key="9">
    <source>
        <dbReference type="EMBL" id="SFC80813.1"/>
    </source>
</evidence>
<dbReference type="FunFam" id="3.30.950.10:FF:000002">
    <property type="entry name" value="Ribosomal RNA small subunit methyltransferase I"/>
    <property type="match status" value="1"/>
</dbReference>
<keyword evidence="4 6" id="KW-0808">Transferase</keyword>
<evidence type="ECO:0000256" key="6">
    <source>
        <dbReference type="HAMAP-Rule" id="MF_01877"/>
    </source>
</evidence>
<comment type="catalytic activity">
    <reaction evidence="6">
        <text>cytidine(1402) in 16S rRNA + S-adenosyl-L-methionine = 2'-O-methylcytidine(1402) in 16S rRNA + S-adenosyl-L-homocysteine + H(+)</text>
        <dbReference type="Rhea" id="RHEA:42924"/>
        <dbReference type="Rhea" id="RHEA-COMP:10285"/>
        <dbReference type="Rhea" id="RHEA-COMP:10286"/>
        <dbReference type="ChEBI" id="CHEBI:15378"/>
        <dbReference type="ChEBI" id="CHEBI:57856"/>
        <dbReference type="ChEBI" id="CHEBI:59789"/>
        <dbReference type="ChEBI" id="CHEBI:74495"/>
        <dbReference type="ChEBI" id="CHEBI:82748"/>
        <dbReference type="EC" id="2.1.1.198"/>
    </reaction>
</comment>
<evidence type="ECO:0000256" key="1">
    <source>
        <dbReference type="ARBA" id="ARBA00022490"/>
    </source>
</evidence>
<keyword evidence="5 6" id="KW-0949">S-adenosyl-L-methionine</keyword>
<dbReference type="Pfam" id="PF23016">
    <property type="entry name" value="RsmI_C"/>
    <property type="match status" value="1"/>
</dbReference>
<dbReference type="InterPro" id="IPR014776">
    <property type="entry name" value="4pyrrole_Mease_sub2"/>
</dbReference>
<protein>
    <recommendedName>
        <fullName evidence="6">Ribosomal RNA small subunit methyltransferase I</fullName>
        <ecNumber evidence="6">2.1.1.198</ecNumber>
    </recommendedName>
    <alternativeName>
        <fullName evidence="6">16S rRNA 2'-O-ribose C1402 methyltransferase</fullName>
    </alternativeName>
    <alternativeName>
        <fullName evidence="6">rRNA (cytidine-2'-O-)-methyltransferase RsmI</fullName>
    </alternativeName>
</protein>
<dbReference type="OrthoDB" id="9809084at2"/>
<dbReference type="GO" id="GO:0005737">
    <property type="term" value="C:cytoplasm"/>
    <property type="evidence" value="ECO:0007669"/>
    <property type="project" value="UniProtKB-SubCell"/>
</dbReference>
<gene>
    <name evidence="6" type="primary">rsmI</name>
    <name evidence="9" type="ORF">SAMN05421848_2813</name>
</gene>